<feature type="domain" description="J" evidence="2">
    <location>
        <begin position="154"/>
        <end position="204"/>
    </location>
</feature>
<sequence length="204" mass="22601">MTHSPVDRPVSLSSPASADDNPLLLPLLARLQAAEGPCKLHELMTQLQADGLLPRGQAGDDLGLFRTNFLLMNGLYQLQGLLSRQGDWLAVSPLDLHIDVGQVSRGSLQASDPLRDYYLDWQNLWQTDEAEVTALLAGFWQAFCYQVEPAARLAALAVLELPQSASQADIRRRWKALALAHHPDRGGEVGRFQAIELAWRTLRD</sequence>
<dbReference type="SMART" id="SM00271">
    <property type="entry name" value="DnaJ"/>
    <property type="match status" value="1"/>
</dbReference>
<evidence type="ECO:0000256" key="1">
    <source>
        <dbReference type="ARBA" id="ARBA00023186"/>
    </source>
</evidence>
<evidence type="ECO:0000313" key="3">
    <source>
        <dbReference type="EMBL" id="GAA4504325.1"/>
    </source>
</evidence>
<organism evidence="3 4">
    <name type="scientific">Pseudaeromonas paramecii</name>
    <dbReference type="NCBI Taxonomy" id="2138166"/>
    <lineage>
        <taxon>Bacteria</taxon>
        <taxon>Pseudomonadati</taxon>
        <taxon>Pseudomonadota</taxon>
        <taxon>Gammaproteobacteria</taxon>
        <taxon>Aeromonadales</taxon>
        <taxon>Aeromonadaceae</taxon>
        <taxon>Pseudaeromonas</taxon>
    </lineage>
</organism>
<protein>
    <submittedName>
        <fullName evidence="3">DNA-J related domain-containing protein</fullName>
    </submittedName>
</protein>
<keyword evidence="4" id="KW-1185">Reference proteome</keyword>
<dbReference type="InterPro" id="IPR036869">
    <property type="entry name" value="J_dom_sf"/>
</dbReference>
<dbReference type="InterPro" id="IPR001623">
    <property type="entry name" value="DnaJ_domain"/>
</dbReference>
<dbReference type="Proteomes" id="UP001501321">
    <property type="component" value="Unassembled WGS sequence"/>
</dbReference>
<evidence type="ECO:0000259" key="2">
    <source>
        <dbReference type="PROSITE" id="PS50076"/>
    </source>
</evidence>
<dbReference type="Gene3D" id="1.10.287.110">
    <property type="entry name" value="DnaJ domain"/>
    <property type="match status" value="1"/>
</dbReference>
<name>A0ABP8QKW9_9GAMM</name>
<keyword evidence="1" id="KW-0143">Chaperone</keyword>
<dbReference type="CDD" id="cd06257">
    <property type="entry name" value="DnaJ"/>
    <property type="match status" value="1"/>
</dbReference>
<proteinExistence type="predicted"/>
<dbReference type="EMBL" id="BAABFC010000029">
    <property type="protein sequence ID" value="GAA4504325.1"/>
    <property type="molecule type" value="Genomic_DNA"/>
</dbReference>
<dbReference type="Pfam" id="PF00226">
    <property type="entry name" value="DnaJ"/>
    <property type="match status" value="1"/>
</dbReference>
<dbReference type="PROSITE" id="PS50076">
    <property type="entry name" value="DNAJ_2"/>
    <property type="match status" value="1"/>
</dbReference>
<dbReference type="Pfam" id="PF12339">
    <property type="entry name" value="DNAJ_related"/>
    <property type="match status" value="1"/>
</dbReference>
<comment type="caution">
    <text evidence="3">The sequence shown here is derived from an EMBL/GenBank/DDBJ whole genome shotgun (WGS) entry which is preliminary data.</text>
</comment>
<dbReference type="SUPFAM" id="SSF46565">
    <property type="entry name" value="Chaperone J-domain"/>
    <property type="match status" value="1"/>
</dbReference>
<dbReference type="InterPro" id="IPR021059">
    <property type="entry name" value="DnaJ-related_N"/>
</dbReference>
<accession>A0ABP8QKW9</accession>
<reference evidence="4" key="1">
    <citation type="journal article" date="2019" name="Int. J. Syst. Evol. Microbiol.">
        <title>The Global Catalogue of Microorganisms (GCM) 10K type strain sequencing project: providing services to taxonomists for standard genome sequencing and annotation.</title>
        <authorList>
            <consortium name="The Broad Institute Genomics Platform"/>
            <consortium name="The Broad Institute Genome Sequencing Center for Infectious Disease"/>
            <person name="Wu L."/>
            <person name="Ma J."/>
        </authorList>
    </citation>
    <scope>NUCLEOTIDE SEQUENCE [LARGE SCALE GENOMIC DNA]</scope>
    <source>
        <strain evidence="4">JCM 32226</strain>
    </source>
</reference>
<gene>
    <name evidence="3" type="ORF">GCM10023095_32090</name>
</gene>
<evidence type="ECO:0000313" key="4">
    <source>
        <dbReference type="Proteomes" id="UP001501321"/>
    </source>
</evidence>